<evidence type="ECO:0000256" key="4">
    <source>
        <dbReference type="ARBA" id="ARBA00023125"/>
    </source>
</evidence>
<dbReference type="GO" id="GO:0016987">
    <property type="term" value="F:sigma factor activity"/>
    <property type="evidence" value="ECO:0007669"/>
    <property type="project" value="UniProtKB-KW"/>
</dbReference>
<name>A0A1M5YVS3_9FIRM</name>
<dbReference type="InterPro" id="IPR013325">
    <property type="entry name" value="RNA_pol_sigma_r2"/>
</dbReference>
<dbReference type="InterPro" id="IPR007627">
    <property type="entry name" value="RNA_pol_sigma70_r2"/>
</dbReference>
<gene>
    <name evidence="8" type="ORF">SAMN02745180_02478</name>
</gene>
<accession>A0A1M5YVS3</accession>
<feature type="domain" description="RNA polymerase sigma-70 region 2" evidence="6">
    <location>
        <begin position="24"/>
        <end position="83"/>
    </location>
</feature>
<evidence type="ECO:0000313" key="8">
    <source>
        <dbReference type="EMBL" id="SHI15960.1"/>
    </source>
</evidence>
<dbReference type="EMBL" id="FQXR01000016">
    <property type="protein sequence ID" value="SHI15960.1"/>
    <property type="molecule type" value="Genomic_DNA"/>
</dbReference>
<dbReference type="AlphaFoldDB" id="A0A1M5YVS3"/>
<dbReference type="Pfam" id="PF04542">
    <property type="entry name" value="Sigma70_r2"/>
    <property type="match status" value="1"/>
</dbReference>
<organism evidence="8 9">
    <name type="scientific">Sporanaerobacter acetigenes DSM 13106</name>
    <dbReference type="NCBI Taxonomy" id="1123281"/>
    <lineage>
        <taxon>Bacteria</taxon>
        <taxon>Bacillati</taxon>
        <taxon>Bacillota</taxon>
        <taxon>Tissierellia</taxon>
        <taxon>Tissierellales</taxon>
        <taxon>Sporanaerobacteraceae</taxon>
        <taxon>Sporanaerobacter</taxon>
    </lineage>
</organism>
<dbReference type="InterPro" id="IPR039425">
    <property type="entry name" value="RNA_pol_sigma-70-like"/>
</dbReference>
<dbReference type="STRING" id="1123281.SAMN02745180_02478"/>
<evidence type="ECO:0000256" key="1">
    <source>
        <dbReference type="ARBA" id="ARBA00010641"/>
    </source>
</evidence>
<proteinExistence type="inferred from homology"/>
<dbReference type="InterPro" id="IPR014284">
    <property type="entry name" value="RNA_pol_sigma-70_dom"/>
</dbReference>
<protein>
    <submittedName>
        <fullName evidence="8">RNA polymerase sigma-70 factor, ECF subfamily</fullName>
    </submittedName>
</protein>
<keyword evidence="5" id="KW-0804">Transcription</keyword>
<dbReference type="PANTHER" id="PTHR43133">
    <property type="entry name" value="RNA POLYMERASE ECF-TYPE SIGMA FACTO"/>
    <property type="match status" value="1"/>
</dbReference>
<dbReference type="Gene3D" id="1.10.1740.10">
    <property type="match status" value="1"/>
</dbReference>
<dbReference type="PANTHER" id="PTHR43133:SF51">
    <property type="entry name" value="RNA POLYMERASE SIGMA FACTOR"/>
    <property type="match status" value="1"/>
</dbReference>
<comment type="similarity">
    <text evidence="1">Belongs to the sigma-70 factor family. ECF subfamily.</text>
</comment>
<sequence length="164" mass="19213">MQDVKEEKCSQELFEQEYRKIDKSLYLVAIGYLHNGEDAKDAVSEAVLSAYQSFNKLKHKQYFKTWLTRIVINECKNSLKKKRYTEELNDNINAFYDMPTDDLEIMDAICKLNPKHTPYITLRFYNDMTYAEVAKTLHQPVSTVRYKTKIALGELKNLLEGDVL</sequence>
<evidence type="ECO:0000256" key="2">
    <source>
        <dbReference type="ARBA" id="ARBA00023015"/>
    </source>
</evidence>
<keyword evidence="9" id="KW-1185">Reference proteome</keyword>
<dbReference type="Pfam" id="PF04545">
    <property type="entry name" value="Sigma70_r4"/>
    <property type="match status" value="1"/>
</dbReference>
<dbReference type="SUPFAM" id="SSF88659">
    <property type="entry name" value="Sigma3 and sigma4 domains of RNA polymerase sigma factors"/>
    <property type="match status" value="1"/>
</dbReference>
<dbReference type="GO" id="GO:0006352">
    <property type="term" value="P:DNA-templated transcription initiation"/>
    <property type="evidence" value="ECO:0007669"/>
    <property type="project" value="InterPro"/>
</dbReference>
<dbReference type="InterPro" id="IPR036388">
    <property type="entry name" value="WH-like_DNA-bd_sf"/>
</dbReference>
<dbReference type="RefSeq" id="WP_072745108.1">
    <property type="nucleotide sequence ID" value="NZ_FQXR01000016.1"/>
</dbReference>
<dbReference type="InterPro" id="IPR007630">
    <property type="entry name" value="RNA_pol_sigma70_r4"/>
</dbReference>
<dbReference type="SUPFAM" id="SSF88946">
    <property type="entry name" value="Sigma2 domain of RNA polymerase sigma factors"/>
    <property type="match status" value="1"/>
</dbReference>
<evidence type="ECO:0000313" key="9">
    <source>
        <dbReference type="Proteomes" id="UP000184389"/>
    </source>
</evidence>
<evidence type="ECO:0000256" key="5">
    <source>
        <dbReference type="ARBA" id="ARBA00023163"/>
    </source>
</evidence>
<dbReference type="Proteomes" id="UP000184389">
    <property type="component" value="Unassembled WGS sequence"/>
</dbReference>
<reference evidence="8 9" key="1">
    <citation type="submission" date="2016-11" db="EMBL/GenBank/DDBJ databases">
        <authorList>
            <person name="Jaros S."/>
            <person name="Januszkiewicz K."/>
            <person name="Wedrychowicz H."/>
        </authorList>
    </citation>
    <scope>NUCLEOTIDE SEQUENCE [LARGE SCALE GENOMIC DNA]</scope>
    <source>
        <strain evidence="8 9">DSM 13106</strain>
    </source>
</reference>
<dbReference type="InterPro" id="IPR013324">
    <property type="entry name" value="RNA_pol_sigma_r3/r4-like"/>
</dbReference>
<keyword evidence="2" id="KW-0805">Transcription regulation</keyword>
<dbReference type="OrthoDB" id="9782703at2"/>
<evidence type="ECO:0000259" key="7">
    <source>
        <dbReference type="Pfam" id="PF04545"/>
    </source>
</evidence>
<dbReference type="NCBIfam" id="TIGR02937">
    <property type="entry name" value="sigma70-ECF"/>
    <property type="match status" value="1"/>
</dbReference>
<feature type="domain" description="RNA polymerase sigma-70 region 4" evidence="7">
    <location>
        <begin position="110"/>
        <end position="156"/>
    </location>
</feature>
<evidence type="ECO:0000259" key="6">
    <source>
        <dbReference type="Pfam" id="PF04542"/>
    </source>
</evidence>
<dbReference type="Gene3D" id="1.10.10.10">
    <property type="entry name" value="Winged helix-like DNA-binding domain superfamily/Winged helix DNA-binding domain"/>
    <property type="match status" value="1"/>
</dbReference>
<keyword evidence="4" id="KW-0238">DNA-binding</keyword>
<evidence type="ECO:0000256" key="3">
    <source>
        <dbReference type="ARBA" id="ARBA00023082"/>
    </source>
</evidence>
<keyword evidence="3" id="KW-0731">Sigma factor</keyword>
<dbReference type="GO" id="GO:0003677">
    <property type="term" value="F:DNA binding"/>
    <property type="evidence" value="ECO:0007669"/>
    <property type="project" value="UniProtKB-KW"/>
</dbReference>